<evidence type="ECO:0000256" key="2">
    <source>
        <dbReference type="ARBA" id="ARBA00022777"/>
    </source>
</evidence>
<dbReference type="InterPro" id="IPR016064">
    <property type="entry name" value="NAD/diacylglycerol_kinase_sf"/>
</dbReference>
<feature type="binding site" evidence="6">
    <location>
        <begin position="136"/>
        <end position="137"/>
    </location>
    <ligand>
        <name>NAD(+)</name>
        <dbReference type="ChEBI" id="CHEBI:57540"/>
    </ligand>
</feature>
<dbReference type="InterPro" id="IPR002504">
    <property type="entry name" value="NADK"/>
</dbReference>
<comment type="subcellular location">
    <subcellularLocation>
        <location evidence="6">Cytoplasm</location>
    </subcellularLocation>
</comment>
<dbReference type="Proteomes" id="UP000823990">
    <property type="component" value="Unassembled WGS sequence"/>
</dbReference>
<comment type="caution">
    <text evidence="6">Lacks conserved residue(s) required for the propagation of feature annotation.</text>
</comment>
<dbReference type="GO" id="GO:0046872">
    <property type="term" value="F:metal ion binding"/>
    <property type="evidence" value="ECO:0007669"/>
    <property type="project" value="UniProtKB-UniRule"/>
</dbReference>
<sequence length="273" mass="28522">MLTGIYANAERDIGLSFTKKLTDLLLREGMDVAVHESARGSVRGVPVFGNDCDPKPDVIVSLGGDGTILSAMAFAAPAGVPVLGVNLGGMGFLTTMTAEGDAAREVVKMLSSGEWSVSERAMLSVEAGGKTYHALNEVVFYKRSLGKTVDVSVKVGDSHVAKYKADGFIVSTPTGSTGWALSAGGPIIAPDVPCLLLLPMNCHQLSARPVIAGNGEPVTVTGGEEGSVITDGIVASDNTRSMTVRLSKYTAKLVTHCDFEFYGRLTQKLGLAK</sequence>
<keyword evidence="6" id="KW-0067">ATP-binding</keyword>
<feature type="binding site" evidence="6">
    <location>
        <begin position="65"/>
        <end position="66"/>
    </location>
    <ligand>
        <name>NAD(+)</name>
        <dbReference type="ChEBI" id="CHEBI:57540"/>
    </ligand>
</feature>
<dbReference type="SUPFAM" id="SSF111331">
    <property type="entry name" value="NAD kinase/diacylglycerol kinase-like"/>
    <property type="match status" value="1"/>
</dbReference>
<dbReference type="PANTHER" id="PTHR20275">
    <property type="entry name" value="NAD KINASE"/>
    <property type="match status" value="1"/>
</dbReference>
<evidence type="ECO:0000313" key="8">
    <source>
        <dbReference type="Proteomes" id="UP000823990"/>
    </source>
</evidence>
<evidence type="ECO:0000313" key="7">
    <source>
        <dbReference type="EMBL" id="HIW02945.1"/>
    </source>
</evidence>
<name>A0A9D1TRL5_9FIRM</name>
<comment type="catalytic activity">
    <reaction evidence="5 6">
        <text>NAD(+) + ATP = ADP + NADP(+) + H(+)</text>
        <dbReference type="Rhea" id="RHEA:18629"/>
        <dbReference type="ChEBI" id="CHEBI:15378"/>
        <dbReference type="ChEBI" id="CHEBI:30616"/>
        <dbReference type="ChEBI" id="CHEBI:57540"/>
        <dbReference type="ChEBI" id="CHEBI:58349"/>
        <dbReference type="ChEBI" id="CHEBI:456216"/>
        <dbReference type="EC" id="2.7.1.23"/>
    </reaction>
</comment>
<organism evidence="7 8">
    <name type="scientific">Candidatus Protoclostridium stercorigallinarum</name>
    <dbReference type="NCBI Taxonomy" id="2838741"/>
    <lineage>
        <taxon>Bacteria</taxon>
        <taxon>Bacillati</taxon>
        <taxon>Bacillota</taxon>
        <taxon>Clostridia</taxon>
        <taxon>Candidatus Protoclostridium</taxon>
    </lineage>
</organism>
<reference evidence="7" key="2">
    <citation type="submission" date="2021-04" db="EMBL/GenBank/DDBJ databases">
        <authorList>
            <person name="Gilroy R."/>
        </authorList>
    </citation>
    <scope>NUCLEOTIDE SEQUENCE</scope>
    <source>
        <strain evidence="7">12435</strain>
    </source>
</reference>
<comment type="function">
    <text evidence="6">Involved in the regulation of the intracellular balance of NAD and NADP, and is a key enzyme in the biosynthesis of NADP. Catalyzes specifically the phosphorylation on 2'-hydroxyl of the adenosine moiety of NAD to yield NADP.</text>
</comment>
<protein>
    <recommendedName>
        <fullName evidence="6">NAD kinase</fullName>
        <ecNumber evidence="6">2.7.1.23</ecNumber>
    </recommendedName>
    <alternativeName>
        <fullName evidence="6">ATP-dependent NAD kinase</fullName>
    </alternativeName>
</protein>
<dbReference type="GO" id="GO:0006741">
    <property type="term" value="P:NADP+ biosynthetic process"/>
    <property type="evidence" value="ECO:0007669"/>
    <property type="project" value="UniProtKB-UniRule"/>
</dbReference>
<dbReference type="PANTHER" id="PTHR20275:SF0">
    <property type="entry name" value="NAD KINASE"/>
    <property type="match status" value="1"/>
</dbReference>
<feature type="binding site" evidence="6">
    <location>
        <begin position="177"/>
        <end position="182"/>
    </location>
    <ligand>
        <name>NAD(+)</name>
        <dbReference type="ChEBI" id="CHEBI:57540"/>
    </ligand>
</feature>
<feature type="binding site" evidence="6">
    <location>
        <position position="166"/>
    </location>
    <ligand>
        <name>NAD(+)</name>
        <dbReference type="ChEBI" id="CHEBI:57540"/>
    </ligand>
</feature>
<dbReference type="AlphaFoldDB" id="A0A9D1TRL5"/>
<reference evidence="7" key="1">
    <citation type="journal article" date="2021" name="PeerJ">
        <title>Extensive microbial diversity within the chicken gut microbiome revealed by metagenomics and culture.</title>
        <authorList>
            <person name="Gilroy R."/>
            <person name="Ravi A."/>
            <person name="Getino M."/>
            <person name="Pursley I."/>
            <person name="Horton D.L."/>
            <person name="Alikhan N.F."/>
            <person name="Baker D."/>
            <person name="Gharbi K."/>
            <person name="Hall N."/>
            <person name="Watson M."/>
            <person name="Adriaenssens E.M."/>
            <person name="Foster-Nyarko E."/>
            <person name="Jarju S."/>
            <person name="Secka A."/>
            <person name="Antonio M."/>
            <person name="Oren A."/>
            <person name="Chaudhuri R.R."/>
            <person name="La Ragione R."/>
            <person name="Hildebrand F."/>
            <person name="Pallen M.J."/>
        </authorList>
    </citation>
    <scope>NUCLEOTIDE SEQUENCE</scope>
    <source>
        <strain evidence="7">12435</strain>
    </source>
</reference>
<dbReference type="GO" id="GO:0003951">
    <property type="term" value="F:NAD+ kinase activity"/>
    <property type="evidence" value="ECO:0007669"/>
    <property type="project" value="UniProtKB-UniRule"/>
</dbReference>
<dbReference type="Pfam" id="PF20143">
    <property type="entry name" value="NAD_kinase_C"/>
    <property type="match status" value="1"/>
</dbReference>
<keyword evidence="6" id="KW-0963">Cytoplasm</keyword>
<feature type="binding site" evidence="6">
    <location>
        <position position="147"/>
    </location>
    <ligand>
        <name>NAD(+)</name>
        <dbReference type="ChEBI" id="CHEBI:57540"/>
    </ligand>
</feature>
<dbReference type="EMBL" id="DXHS01000104">
    <property type="protein sequence ID" value="HIW02945.1"/>
    <property type="molecule type" value="Genomic_DNA"/>
</dbReference>
<keyword evidence="6" id="KW-0547">Nucleotide-binding</keyword>
<dbReference type="GO" id="GO:0019674">
    <property type="term" value="P:NAD+ metabolic process"/>
    <property type="evidence" value="ECO:0007669"/>
    <property type="project" value="InterPro"/>
</dbReference>
<dbReference type="InterPro" id="IPR017437">
    <property type="entry name" value="ATP-NAD_kinase_PpnK-typ_C"/>
</dbReference>
<dbReference type="GO" id="GO:0005737">
    <property type="term" value="C:cytoplasm"/>
    <property type="evidence" value="ECO:0007669"/>
    <property type="project" value="UniProtKB-SubCell"/>
</dbReference>
<comment type="similarity">
    <text evidence="6">Belongs to the NAD kinase family.</text>
</comment>
<proteinExistence type="inferred from homology"/>
<evidence type="ECO:0000256" key="6">
    <source>
        <dbReference type="HAMAP-Rule" id="MF_00361"/>
    </source>
</evidence>
<dbReference type="InterPro" id="IPR017438">
    <property type="entry name" value="ATP-NAD_kinase_N"/>
</dbReference>
<dbReference type="GO" id="GO:0005524">
    <property type="term" value="F:ATP binding"/>
    <property type="evidence" value="ECO:0007669"/>
    <property type="project" value="UniProtKB-KW"/>
</dbReference>
<keyword evidence="4 6" id="KW-0520">NAD</keyword>
<feature type="binding site" evidence="6">
    <location>
        <position position="164"/>
    </location>
    <ligand>
        <name>NAD(+)</name>
        <dbReference type="ChEBI" id="CHEBI:57540"/>
    </ligand>
</feature>
<keyword evidence="1 6" id="KW-0808">Transferase</keyword>
<dbReference type="GO" id="GO:0051287">
    <property type="term" value="F:NAD binding"/>
    <property type="evidence" value="ECO:0007669"/>
    <property type="project" value="UniProtKB-ARBA"/>
</dbReference>
<evidence type="ECO:0000256" key="1">
    <source>
        <dbReference type="ARBA" id="ARBA00022679"/>
    </source>
</evidence>
<dbReference type="HAMAP" id="MF_00361">
    <property type="entry name" value="NAD_kinase"/>
    <property type="match status" value="1"/>
</dbReference>
<dbReference type="Gene3D" id="3.40.50.10330">
    <property type="entry name" value="Probable inorganic polyphosphate/atp-NAD kinase, domain 1"/>
    <property type="match status" value="1"/>
</dbReference>
<accession>A0A9D1TRL5</accession>
<dbReference type="Pfam" id="PF01513">
    <property type="entry name" value="NAD_kinase"/>
    <property type="match status" value="1"/>
</dbReference>
<keyword evidence="3 6" id="KW-0521">NADP</keyword>
<gene>
    <name evidence="6" type="primary">nadK</name>
    <name evidence="7" type="ORF">H9892_06355</name>
</gene>
<comment type="caution">
    <text evidence="7">The sequence shown here is derived from an EMBL/GenBank/DDBJ whole genome shotgun (WGS) entry which is preliminary data.</text>
</comment>
<dbReference type="Gene3D" id="2.60.200.30">
    <property type="entry name" value="Probable inorganic polyphosphate/atp-NAD kinase, domain 2"/>
    <property type="match status" value="1"/>
</dbReference>
<feature type="active site" description="Proton acceptor" evidence="6">
    <location>
        <position position="65"/>
    </location>
</feature>
<evidence type="ECO:0000256" key="3">
    <source>
        <dbReference type="ARBA" id="ARBA00022857"/>
    </source>
</evidence>
<evidence type="ECO:0000256" key="4">
    <source>
        <dbReference type="ARBA" id="ARBA00023027"/>
    </source>
</evidence>
<keyword evidence="2 6" id="KW-0418">Kinase</keyword>
<dbReference type="EC" id="2.7.1.23" evidence="6"/>
<comment type="cofactor">
    <cofactor evidence="6">
        <name>a divalent metal cation</name>
        <dbReference type="ChEBI" id="CHEBI:60240"/>
    </cofactor>
</comment>
<evidence type="ECO:0000256" key="5">
    <source>
        <dbReference type="ARBA" id="ARBA00047925"/>
    </source>
</evidence>